<dbReference type="Pfam" id="PF10380">
    <property type="entry name" value="CRF1"/>
    <property type="match status" value="1"/>
</dbReference>
<dbReference type="Proteomes" id="UP000769528">
    <property type="component" value="Unassembled WGS sequence"/>
</dbReference>
<dbReference type="PANTHER" id="PTHR28057">
    <property type="entry name" value="PROTEIN IFH1-RELATED"/>
    <property type="match status" value="1"/>
</dbReference>
<organism evidence="2 3">
    <name type="scientific">Wickerhamomyces mucosus</name>
    <dbReference type="NCBI Taxonomy" id="1378264"/>
    <lineage>
        <taxon>Eukaryota</taxon>
        <taxon>Fungi</taxon>
        <taxon>Dikarya</taxon>
        <taxon>Ascomycota</taxon>
        <taxon>Saccharomycotina</taxon>
        <taxon>Saccharomycetes</taxon>
        <taxon>Phaffomycetales</taxon>
        <taxon>Wickerhamomycetaceae</taxon>
        <taxon>Wickerhamomyces</taxon>
    </lineage>
</organism>
<reference evidence="2" key="2">
    <citation type="submission" date="2021-01" db="EMBL/GenBank/DDBJ databases">
        <authorList>
            <person name="Schikora-Tamarit M.A."/>
        </authorList>
    </citation>
    <scope>NUCLEOTIDE SEQUENCE</scope>
    <source>
        <strain evidence="2">CBS6341</strain>
    </source>
</reference>
<dbReference type="PANTHER" id="PTHR28057:SF1">
    <property type="entry name" value="PROTEIN IFH1-RELATED"/>
    <property type="match status" value="1"/>
</dbReference>
<feature type="region of interest" description="Disordered" evidence="1">
    <location>
        <begin position="548"/>
        <end position="596"/>
    </location>
</feature>
<protein>
    <recommendedName>
        <fullName evidence="4">Protein IFH1</fullName>
    </recommendedName>
</protein>
<feature type="compositionally biased region" description="Basic residues" evidence="1">
    <location>
        <begin position="586"/>
        <end position="596"/>
    </location>
</feature>
<feature type="compositionally biased region" description="Acidic residues" evidence="1">
    <location>
        <begin position="107"/>
        <end position="131"/>
    </location>
</feature>
<dbReference type="InterPro" id="IPR018837">
    <property type="entry name" value="TF_CRF1/IFH1"/>
</dbReference>
<dbReference type="GO" id="GO:0060962">
    <property type="term" value="P:regulation of ribosomal protein gene transcription by RNA polymerase II"/>
    <property type="evidence" value="ECO:0007669"/>
    <property type="project" value="InterPro"/>
</dbReference>
<evidence type="ECO:0000313" key="3">
    <source>
        <dbReference type="Proteomes" id="UP000769528"/>
    </source>
</evidence>
<evidence type="ECO:0008006" key="4">
    <source>
        <dbReference type="Google" id="ProtNLM"/>
    </source>
</evidence>
<name>A0A9P8PIM7_9ASCO</name>
<dbReference type="EMBL" id="JAEUBF010001178">
    <property type="protein sequence ID" value="KAH3672190.1"/>
    <property type="molecule type" value="Genomic_DNA"/>
</dbReference>
<feature type="compositionally biased region" description="Acidic residues" evidence="1">
    <location>
        <begin position="397"/>
        <end position="406"/>
    </location>
</feature>
<feature type="region of interest" description="Disordered" evidence="1">
    <location>
        <begin position="26"/>
        <end position="162"/>
    </location>
</feature>
<proteinExistence type="predicted"/>
<feature type="compositionally biased region" description="Acidic residues" evidence="1">
    <location>
        <begin position="38"/>
        <end position="59"/>
    </location>
</feature>
<evidence type="ECO:0000313" key="2">
    <source>
        <dbReference type="EMBL" id="KAH3672190.1"/>
    </source>
</evidence>
<evidence type="ECO:0000256" key="1">
    <source>
        <dbReference type="SAM" id="MobiDB-lite"/>
    </source>
</evidence>
<feature type="region of interest" description="Disordered" evidence="1">
    <location>
        <begin position="397"/>
        <end position="439"/>
    </location>
</feature>
<dbReference type="GO" id="GO:0003712">
    <property type="term" value="F:transcription coregulator activity"/>
    <property type="evidence" value="ECO:0007669"/>
    <property type="project" value="InterPro"/>
</dbReference>
<accession>A0A9P8PIM7</accession>
<dbReference type="OrthoDB" id="3980890at2759"/>
<reference evidence="2" key="1">
    <citation type="journal article" date="2021" name="Open Biol.">
        <title>Shared evolutionary footprints suggest mitochondrial oxidative damage underlies multiple complex I losses in fungi.</title>
        <authorList>
            <person name="Schikora-Tamarit M.A."/>
            <person name="Marcet-Houben M."/>
            <person name="Nosek J."/>
            <person name="Gabaldon T."/>
        </authorList>
    </citation>
    <scope>NUCLEOTIDE SEQUENCE</scope>
    <source>
        <strain evidence="2">CBS6341</strain>
    </source>
</reference>
<feature type="compositionally biased region" description="Polar residues" evidence="1">
    <location>
        <begin position="144"/>
        <end position="161"/>
    </location>
</feature>
<gene>
    <name evidence="2" type="ORF">WICMUC_004419</name>
</gene>
<feature type="region of interest" description="Disordered" evidence="1">
    <location>
        <begin position="455"/>
        <end position="482"/>
    </location>
</feature>
<keyword evidence="3" id="KW-1185">Reference proteome</keyword>
<comment type="caution">
    <text evidence="2">The sequence shown here is derived from an EMBL/GenBank/DDBJ whole genome shotgun (WGS) entry which is preliminary data.</text>
</comment>
<dbReference type="AlphaFoldDB" id="A0A9P8PIM7"/>
<sequence length="644" mass="72635">MVAHKALKGPGKTILPRNKFQRSRRFSLVDSDSSLSEFESDDNDDNNDDNEDDNDDDELSQYNNNNKRKSIRQFQALDSDDGHDESDSSTNEELWRNHADQVVNTSSEEDEDDDGQNDDDDVSSSSDDENVDFVKLTAERKARTLQQYRSNSPFKSPSPVRQNPIHDVDFSFDFNNNDHQLRIGNENEEDLGEELTDVISPLKDHQARNQPIAPLSGFVNIADSESDDDIDKDELLKTLEQDSDGIETGLGTGEDDYNLLREEADNILQEYGRSDTGFDISSENTHRNPIVDDLIQKHKDEINPNEVLQYVSDDEYDDDDDYDDADDYLEDQFSVPFFDDTLFREKLYSEHNRLDNVNQQDKDTESDDDSYLWDYFFSSGDENEDGEQQEEVQDIYSDDEATDEDTTLPPPSSRKKIGSKAQELLSSSSVTARPPTLGTWSTDSKPFGIIDGLSTRSLLPTPSKNIKNPSDQKLPSTPATSANNVEDFTLDELLNISEFEDDNDDELHFNKQDWEDVTGSARKVPLSAFRNKGIVNPEQSHLNATRRFSISNNNGGIGATKKNPKKSKQSSNEVIMTPVRSLSKNSKLKKRSSKLKTRRQNIAEAAVEGLRATKGGLFSEDTLTNVEEFLSGLGNEAELSILFQ</sequence>